<dbReference type="InterPro" id="IPR013783">
    <property type="entry name" value="Ig-like_fold"/>
</dbReference>
<proteinExistence type="predicted"/>
<keyword evidence="3" id="KW-1185">Reference proteome</keyword>
<dbReference type="EMBL" id="SJSN01000004">
    <property type="protein sequence ID" value="TCD11085.1"/>
    <property type="molecule type" value="Genomic_DNA"/>
</dbReference>
<keyword evidence="1" id="KW-0732">Signal</keyword>
<evidence type="ECO:0000256" key="1">
    <source>
        <dbReference type="SAM" id="SignalP"/>
    </source>
</evidence>
<sequence length="697" mass="78027">MHKLIFFISTLCALALTTNAQEIKQKDSVKYVNKLLVVSKYIGDSVVLRWTAPNYPLWMAIRKAGVDVYRAELNLTTNALEGEKKLNTSLLKPMTLEAMKKHFKQNDTTAAMAAQILYGGALSGNQTTKNLESLDLLEADQSNRFVYATYLADLYPAIANALALRFADNTAANGKTYIYYLKSDIKKDKGFVLEESATMVNTTNHVKAEVLQSVDAIGLDKNVRLFWNRLEGDSKYTAYQIERKTGNKPYLNRTATPFVNPDNPNDVKDDESIVFMDSIPQNYVPYSYRIRGITAFGETADWTEITVKGRDLTPPAAPSKVLAVSQGGKKVKISWKKPFKDKDLAGFIIGRSENYEGPYEPVDEKLYAVGDTLAFDLNANVHQRNFYLVSSIDTAGNAARSLPTYVVIADSTAPIKPTGLTALIDSLGVVKLHWDMGREEDLAGYNIYRANNSKEEFSVINKAQVLDNNYMDMVDVNSLTKHAYYKIIAFDKTNNPSVYSTIVEVKKPDYIPPTAPQITDFLTQENSVKIKFMASNSSDLKEYYVYRKADTTFEKIATLLKSDSVFIDLKLPEKEILWYSLVAVDSSGLLSEQSFPQKILLPIRGVELPNLMLSAKKTDKGISISWDKNIPLPIGAKLMLYKSYGQDQLEQYTLIENLKADFTDVEFRKGEAIKYALRLQLPNGNVSVLSAPIAITM</sequence>
<dbReference type="InterPro" id="IPR036116">
    <property type="entry name" value="FN3_sf"/>
</dbReference>
<dbReference type="SUPFAM" id="SSF49265">
    <property type="entry name" value="Fibronectin type III"/>
    <property type="match status" value="1"/>
</dbReference>
<evidence type="ECO:0000313" key="2">
    <source>
        <dbReference type="EMBL" id="TCD11085.1"/>
    </source>
</evidence>
<reference evidence="2 3" key="1">
    <citation type="submission" date="2019-02" db="EMBL/GenBank/DDBJ databases">
        <title>Pedobacter sp. RP-3-11 sp. nov., isolated from Arctic soil.</title>
        <authorList>
            <person name="Dahal R.H."/>
        </authorList>
    </citation>
    <scope>NUCLEOTIDE SEQUENCE [LARGE SCALE GENOMIC DNA]</scope>
    <source>
        <strain evidence="2 3">RP-3-11</strain>
    </source>
</reference>
<accession>A0A4R0P2Q6</accession>
<protein>
    <recommendedName>
        <fullName evidence="4">Fibronectin type 3 domain-containing protein</fullName>
    </recommendedName>
</protein>
<dbReference type="Gene3D" id="2.60.40.10">
    <property type="entry name" value="Immunoglobulins"/>
    <property type="match status" value="4"/>
</dbReference>
<dbReference type="AlphaFoldDB" id="A0A4R0P2Q6"/>
<dbReference type="RefSeq" id="WP_131557105.1">
    <property type="nucleotide sequence ID" value="NZ_SJSN01000004.1"/>
</dbReference>
<gene>
    <name evidence="2" type="ORF">EZ449_06210</name>
</gene>
<dbReference type="Proteomes" id="UP000291485">
    <property type="component" value="Unassembled WGS sequence"/>
</dbReference>
<evidence type="ECO:0008006" key="4">
    <source>
        <dbReference type="Google" id="ProtNLM"/>
    </source>
</evidence>
<feature type="signal peptide" evidence="1">
    <location>
        <begin position="1"/>
        <end position="20"/>
    </location>
</feature>
<dbReference type="OrthoDB" id="923194at2"/>
<organism evidence="2 3">
    <name type="scientific">Pedobacter frigidisoli</name>
    <dbReference type="NCBI Taxonomy" id="2530455"/>
    <lineage>
        <taxon>Bacteria</taxon>
        <taxon>Pseudomonadati</taxon>
        <taxon>Bacteroidota</taxon>
        <taxon>Sphingobacteriia</taxon>
        <taxon>Sphingobacteriales</taxon>
        <taxon>Sphingobacteriaceae</taxon>
        <taxon>Pedobacter</taxon>
    </lineage>
</organism>
<comment type="caution">
    <text evidence="2">The sequence shown here is derived from an EMBL/GenBank/DDBJ whole genome shotgun (WGS) entry which is preliminary data.</text>
</comment>
<evidence type="ECO:0000313" key="3">
    <source>
        <dbReference type="Proteomes" id="UP000291485"/>
    </source>
</evidence>
<name>A0A4R0P2Q6_9SPHI</name>
<feature type="chain" id="PRO_5020232786" description="Fibronectin type 3 domain-containing protein" evidence="1">
    <location>
        <begin position="21"/>
        <end position="697"/>
    </location>
</feature>